<dbReference type="EMBL" id="CAJQZP010001697">
    <property type="protein sequence ID" value="CAG5059094.1"/>
    <property type="molecule type" value="Genomic_DNA"/>
</dbReference>
<dbReference type="OrthoDB" id="2015447at2759"/>
<keyword evidence="7" id="KW-1185">Reference proteome</keyword>
<evidence type="ECO:0000256" key="4">
    <source>
        <dbReference type="ARBA" id="ARBA00022827"/>
    </source>
</evidence>
<dbReference type="GO" id="GO:0003884">
    <property type="term" value="F:D-amino-acid oxidase activity"/>
    <property type="evidence" value="ECO:0007669"/>
    <property type="project" value="InterPro"/>
</dbReference>
<proteinExistence type="predicted"/>
<evidence type="ECO:0000313" key="6">
    <source>
        <dbReference type="EMBL" id="CAG5059094.1"/>
    </source>
</evidence>
<keyword evidence="4" id="KW-0274">FAD</keyword>
<dbReference type="PANTHER" id="PTHR11530">
    <property type="entry name" value="D-AMINO ACID OXIDASE"/>
    <property type="match status" value="1"/>
</dbReference>
<gene>
    <name evidence="6" type="ORF">PAPOLLO_LOCUS27870</name>
</gene>
<keyword evidence="5" id="KW-0560">Oxidoreductase</keyword>
<dbReference type="InterPro" id="IPR023209">
    <property type="entry name" value="DAO"/>
</dbReference>
<name>A0A8S3YER8_PARAO</name>
<evidence type="ECO:0000256" key="3">
    <source>
        <dbReference type="ARBA" id="ARBA00022630"/>
    </source>
</evidence>
<comment type="caution">
    <text evidence="6">The sequence shown here is derived from an EMBL/GenBank/DDBJ whole genome shotgun (WGS) entry which is preliminary data.</text>
</comment>
<comment type="subcellular location">
    <subcellularLocation>
        <location evidence="2">Peroxisome matrix</location>
    </subcellularLocation>
</comment>
<dbReference type="PANTHER" id="PTHR11530:SF11">
    <property type="entry name" value="D-ASPARTATE OXIDASE"/>
    <property type="match status" value="1"/>
</dbReference>
<evidence type="ECO:0000313" key="7">
    <source>
        <dbReference type="Proteomes" id="UP000691718"/>
    </source>
</evidence>
<evidence type="ECO:0000256" key="1">
    <source>
        <dbReference type="ARBA" id="ARBA00001974"/>
    </source>
</evidence>
<evidence type="ECO:0000256" key="2">
    <source>
        <dbReference type="ARBA" id="ARBA00004253"/>
    </source>
</evidence>
<evidence type="ECO:0000256" key="5">
    <source>
        <dbReference type="ARBA" id="ARBA00023002"/>
    </source>
</evidence>
<sequence>MKHWIGLRPGRDAVRLDAEERDGKIYIHNYGHGGSGLTLFWGCGNNVLQLLEEHLSSIKPTITNSKL</sequence>
<reference evidence="6" key="1">
    <citation type="submission" date="2021-04" db="EMBL/GenBank/DDBJ databases">
        <authorList>
            <person name="Tunstrom K."/>
        </authorList>
    </citation>
    <scope>NUCLEOTIDE SEQUENCE</scope>
</reference>
<dbReference type="Proteomes" id="UP000691718">
    <property type="component" value="Unassembled WGS sequence"/>
</dbReference>
<accession>A0A8S3YER8</accession>
<organism evidence="6 7">
    <name type="scientific">Parnassius apollo</name>
    <name type="common">Apollo butterfly</name>
    <name type="synonym">Papilio apollo</name>
    <dbReference type="NCBI Taxonomy" id="110799"/>
    <lineage>
        <taxon>Eukaryota</taxon>
        <taxon>Metazoa</taxon>
        <taxon>Ecdysozoa</taxon>
        <taxon>Arthropoda</taxon>
        <taxon>Hexapoda</taxon>
        <taxon>Insecta</taxon>
        <taxon>Pterygota</taxon>
        <taxon>Neoptera</taxon>
        <taxon>Endopterygota</taxon>
        <taxon>Lepidoptera</taxon>
        <taxon>Glossata</taxon>
        <taxon>Ditrysia</taxon>
        <taxon>Papilionoidea</taxon>
        <taxon>Papilionidae</taxon>
        <taxon>Parnassiinae</taxon>
        <taxon>Parnassini</taxon>
        <taxon>Parnassius</taxon>
        <taxon>Parnassius</taxon>
    </lineage>
</organism>
<keyword evidence="3" id="KW-0285">Flavoprotein</keyword>
<dbReference type="GO" id="GO:0005782">
    <property type="term" value="C:peroxisomal matrix"/>
    <property type="evidence" value="ECO:0007669"/>
    <property type="project" value="UniProtKB-SubCell"/>
</dbReference>
<dbReference type="GO" id="GO:0019478">
    <property type="term" value="P:D-amino acid catabolic process"/>
    <property type="evidence" value="ECO:0007669"/>
    <property type="project" value="TreeGrafter"/>
</dbReference>
<comment type="cofactor">
    <cofactor evidence="1">
        <name>FAD</name>
        <dbReference type="ChEBI" id="CHEBI:57692"/>
    </cofactor>
</comment>
<protein>
    <submittedName>
        <fullName evidence="6">(apollo) hypothetical protein</fullName>
    </submittedName>
</protein>
<dbReference type="AlphaFoldDB" id="A0A8S3YER8"/>
<dbReference type="GO" id="GO:0071949">
    <property type="term" value="F:FAD binding"/>
    <property type="evidence" value="ECO:0007669"/>
    <property type="project" value="InterPro"/>
</dbReference>